<dbReference type="PANTHER" id="PTHR33481:SF1">
    <property type="entry name" value="ENDONUCLEASE_EXONUCLEASE_PHOSPHATASE DOMAIN-CONTAINING PROTEIN-RELATED"/>
    <property type="match status" value="1"/>
</dbReference>
<dbReference type="AlphaFoldDB" id="A0A7D8UI74"/>
<dbReference type="PANTHER" id="PTHR33481">
    <property type="entry name" value="REVERSE TRANSCRIPTASE"/>
    <property type="match status" value="1"/>
</dbReference>
<evidence type="ECO:0000313" key="1">
    <source>
        <dbReference type="EMBL" id="TVY45817.1"/>
    </source>
</evidence>
<evidence type="ECO:0000313" key="2">
    <source>
        <dbReference type="Proteomes" id="UP000481288"/>
    </source>
</evidence>
<sequence length="82" mass="9499">MQSNSILTNWNFSTLHKVKWLGIHFNANLSFKEHINICTAKATSAFYYMARLANNKRGLSPTAFRQLYIAYMTSIYDYALLV</sequence>
<comment type="caution">
    <text evidence="1">The sequence shown here is derived from an EMBL/GenBank/DDBJ whole genome shotgun (WGS) entry which is preliminary data.</text>
</comment>
<keyword evidence="2" id="KW-1185">Reference proteome</keyword>
<accession>A0A7D8UI74</accession>
<proteinExistence type="predicted"/>
<protein>
    <submittedName>
        <fullName evidence="1">Uncharacterized protein</fullName>
    </submittedName>
</protein>
<dbReference type="Proteomes" id="UP000481288">
    <property type="component" value="Unassembled WGS sequence"/>
</dbReference>
<dbReference type="OrthoDB" id="3598277at2759"/>
<dbReference type="EMBL" id="QGMG01001646">
    <property type="protein sequence ID" value="TVY45817.1"/>
    <property type="molecule type" value="Genomic_DNA"/>
</dbReference>
<name>A0A7D8UI74_9HELO</name>
<reference evidence="1 2" key="1">
    <citation type="submission" date="2018-05" db="EMBL/GenBank/DDBJ databases">
        <title>Whole genome sequencing for identification of molecular markers to develop diagnostic detection tools for the regulated plant pathogen Lachnellula willkommii.</title>
        <authorList>
            <person name="Giroux E."/>
            <person name="Bilodeau G."/>
        </authorList>
    </citation>
    <scope>NUCLEOTIDE SEQUENCE [LARGE SCALE GENOMIC DNA]</scope>
    <source>
        <strain evidence="1 2">CBS 625.97</strain>
    </source>
</reference>
<organism evidence="1 2">
    <name type="scientific">Lachnellula cervina</name>
    <dbReference type="NCBI Taxonomy" id="1316786"/>
    <lineage>
        <taxon>Eukaryota</taxon>
        <taxon>Fungi</taxon>
        <taxon>Dikarya</taxon>
        <taxon>Ascomycota</taxon>
        <taxon>Pezizomycotina</taxon>
        <taxon>Leotiomycetes</taxon>
        <taxon>Helotiales</taxon>
        <taxon>Lachnaceae</taxon>
        <taxon>Lachnellula</taxon>
    </lineage>
</organism>
<gene>
    <name evidence="1" type="ORF">LCER1_G007206</name>
</gene>